<dbReference type="InterPro" id="IPR004000">
    <property type="entry name" value="Actin"/>
</dbReference>
<dbReference type="Gene3D" id="3.30.420.40">
    <property type="match status" value="2"/>
</dbReference>
<keyword evidence="3" id="KW-1185">Reference proteome</keyword>
<dbReference type="PANTHER" id="PTHR11937">
    <property type="entry name" value="ACTIN"/>
    <property type="match status" value="1"/>
</dbReference>
<organism evidence="2 3">
    <name type="scientific">Ladona fulva</name>
    <name type="common">Scarce chaser dragonfly</name>
    <name type="synonym">Libellula fulva</name>
    <dbReference type="NCBI Taxonomy" id="123851"/>
    <lineage>
        <taxon>Eukaryota</taxon>
        <taxon>Metazoa</taxon>
        <taxon>Ecdysozoa</taxon>
        <taxon>Arthropoda</taxon>
        <taxon>Hexapoda</taxon>
        <taxon>Insecta</taxon>
        <taxon>Pterygota</taxon>
        <taxon>Palaeoptera</taxon>
        <taxon>Odonata</taxon>
        <taxon>Epiprocta</taxon>
        <taxon>Anisoptera</taxon>
        <taxon>Libelluloidea</taxon>
        <taxon>Libellulidae</taxon>
        <taxon>Ladona</taxon>
    </lineage>
</organism>
<dbReference type="SMART" id="SM00268">
    <property type="entry name" value="ACTIN"/>
    <property type="match status" value="1"/>
</dbReference>
<dbReference type="Gene3D" id="3.90.640.10">
    <property type="entry name" value="Actin, Chain A, domain 4"/>
    <property type="match status" value="1"/>
</dbReference>
<evidence type="ECO:0000313" key="3">
    <source>
        <dbReference type="Proteomes" id="UP000792457"/>
    </source>
</evidence>
<dbReference type="InterPro" id="IPR036047">
    <property type="entry name" value="F-box-like_dom_sf"/>
</dbReference>
<comment type="caution">
    <text evidence="2">The sequence shown here is derived from an EMBL/GenBank/DDBJ whole genome shotgun (WGS) entry which is preliminary data.</text>
</comment>
<dbReference type="AlphaFoldDB" id="A0A8K0KEX6"/>
<evidence type="ECO:0000259" key="1">
    <source>
        <dbReference type="PROSITE" id="PS50181"/>
    </source>
</evidence>
<dbReference type="PROSITE" id="PS50181">
    <property type="entry name" value="FBOX"/>
    <property type="match status" value="1"/>
</dbReference>
<dbReference type="CDD" id="cd09917">
    <property type="entry name" value="F-box_SF"/>
    <property type="match status" value="1"/>
</dbReference>
<proteinExistence type="predicted"/>
<protein>
    <recommendedName>
        <fullName evidence="1">F-box domain-containing protein</fullName>
    </recommendedName>
</protein>
<dbReference type="InterPro" id="IPR043129">
    <property type="entry name" value="ATPase_NBD"/>
</dbReference>
<sequence length="656" mass="72994">MCSPSISNFGNILCVPPEVLTKILLQCEVIDVLSFCCTCKHLNSVIDNAYFWKQKWKQIASTSKFTLPDVMDIPAALLKKACIRYYVVVAENENDHCTFPSCYICDSFTCVPGCFEEWKPKLVVDLGSKVTRIFNTATTDIGRHLSVFRMPEKCFQPGKEGACFNVLQPHVFNVSNPKRCNCNPDSFICFPEDVDSSDVMKSNCKTCDDVFDHQSRTLMTDSRSFCVTCSSIHYPSAPCKDLNPTLPSISRGCFKNELCISMQESCNHLQQILSPGMGMQYPVGFPYLVTSYLREVLVARFKKSIDLFTLRAPGSTVFICVPNSGTPPSVCKSILNFLFVEMKVGRVCLIPKALGLAKTQSASCCIVVDSGAFSTSVAVVIDEKVVAVKDIPVGGWHLSKELHAALVTRGCISPEVKVFHEEKSSAACCSNRKKLLKREADGPPYVPVVSFDEASVKSKCRLSPLLYSKKPTVPSQTQTVYLNRLNTPNKCSKDLIQVCLKNEFTAGPEVHFAALDLPRVILSLTEGLPYKLKRLCLSNILLTGGNGSLNGLVARLGCELRNLLPDFHDSISVILPFGPSDLHTVMGVSLVEYNYNRTMNYADDIRFQSYCNIQERNPEQPFHLSTGEKSQLPRPHRKGDPFWLSREEFIVFGPDF</sequence>
<gene>
    <name evidence="2" type="ORF">J437_LFUL013927</name>
</gene>
<dbReference type="SUPFAM" id="SSF53067">
    <property type="entry name" value="Actin-like ATPase domain"/>
    <property type="match status" value="1"/>
</dbReference>
<dbReference type="EMBL" id="KZ308762">
    <property type="protein sequence ID" value="KAG8234009.1"/>
    <property type="molecule type" value="Genomic_DNA"/>
</dbReference>
<feature type="domain" description="F-box" evidence="1">
    <location>
        <begin position="9"/>
        <end position="59"/>
    </location>
</feature>
<dbReference type="SUPFAM" id="SSF81383">
    <property type="entry name" value="F-box domain"/>
    <property type="match status" value="1"/>
</dbReference>
<dbReference type="Gene3D" id="1.20.1280.50">
    <property type="match status" value="1"/>
</dbReference>
<dbReference type="Pfam" id="PF00646">
    <property type="entry name" value="F-box"/>
    <property type="match status" value="1"/>
</dbReference>
<accession>A0A8K0KEX6</accession>
<dbReference type="SMART" id="SM00256">
    <property type="entry name" value="FBOX"/>
    <property type="match status" value="1"/>
</dbReference>
<name>A0A8K0KEX6_LADFU</name>
<reference evidence="2" key="1">
    <citation type="submission" date="2013-04" db="EMBL/GenBank/DDBJ databases">
        <authorList>
            <person name="Qu J."/>
            <person name="Murali S.C."/>
            <person name="Bandaranaike D."/>
            <person name="Bellair M."/>
            <person name="Blankenburg K."/>
            <person name="Chao H."/>
            <person name="Dinh H."/>
            <person name="Doddapaneni H."/>
            <person name="Downs B."/>
            <person name="Dugan-Rocha S."/>
            <person name="Elkadiri S."/>
            <person name="Gnanaolivu R.D."/>
            <person name="Hernandez B."/>
            <person name="Javaid M."/>
            <person name="Jayaseelan J.C."/>
            <person name="Lee S."/>
            <person name="Li M."/>
            <person name="Ming W."/>
            <person name="Munidasa M."/>
            <person name="Muniz J."/>
            <person name="Nguyen L."/>
            <person name="Ongeri F."/>
            <person name="Osuji N."/>
            <person name="Pu L.-L."/>
            <person name="Puazo M."/>
            <person name="Qu C."/>
            <person name="Quiroz J."/>
            <person name="Raj R."/>
            <person name="Weissenberger G."/>
            <person name="Xin Y."/>
            <person name="Zou X."/>
            <person name="Han Y."/>
            <person name="Richards S."/>
            <person name="Worley K."/>
            <person name="Muzny D."/>
            <person name="Gibbs R."/>
        </authorList>
    </citation>
    <scope>NUCLEOTIDE SEQUENCE</scope>
    <source>
        <strain evidence="2">Sampled in the wild</strain>
    </source>
</reference>
<reference evidence="2" key="2">
    <citation type="submission" date="2017-10" db="EMBL/GenBank/DDBJ databases">
        <title>Ladona fulva Genome sequencing and assembly.</title>
        <authorList>
            <person name="Murali S."/>
            <person name="Richards S."/>
            <person name="Bandaranaike D."/>
            <person name="Bellair M."/>
            <person name="Blankenburg K."/>
            <person name="Chao H."/>
            <person name="Dinh H."/>
            <person name="Doddapaneni H."/>
            <person name="Dugan-Rocha S."/>
            <person name="Elkadiri S."/>
            <person name="Gnanaolivu R."/>
            <person name="Hernandez B."/>
            <person name="Skinner E."/>
            <person name="Javaid M."/>
            <person name="Lee S."/>
            <person name="Li M."/>
            <person name="Ming W."/>
            <person name="Munidasa M."/>
            <person name="Muniz J."/>
            <person name="Nguyen L."/>
            <person name="Hughes D."/>
            <person name="Osuji N."/>
            <person name="Pu L.-L."/>
            <person name="Puazo M."/>
            <person name="Qu C."/>
            <person name="Quiroz J."/>
            <person name="Raj R."/>
            <person name="Weissenberger G."/>
            <person name="Xin Y."/>
            <person name="Zou X."/>
            <person name="Han Y."/>
            <person name="Worley K."/>
            <person name="Muzny D."/>
            <person name="Gibbs R."/>
        </authorList>
    </citation>
    <scope>NUCLEOTIDE SEQUENCE</scope>
    <source>
        <strain evidence="2">Sampled in the wild</strain>
    </source>
</reference>
<dbReference type="OrthoDB" id="2688364at2759"/>
<dbReference type="Proteomes" id="UP000792457">
    <property type="component" value="Unassembled WGS sequence"/>
</dbReference>
<evidence type="ECO:0000313" key="2">
    <source>
        <dbReference type="EMBL" id="KAG8234009.1"/>
    </source>
</evidence>
<dbReference type="InterPro" id="IPR001810">
    <property type="entry name" value="F-box_dom"/>
</dbReference>